<gene>
    <name evidence="1" type="ORF">BP5553_07508</name>
</gene>
<dbReference type="InterPro" id="IPR012674">
    <property type="entry name" value="Calycin"/>
</dbReference>
<dbReference type="SUPFAM" id="SSF50814">
    <property type="entry name" value="Lipocalins"/>
    <property type="match status" value="1"/>
</dbReference>
<proteinExistence type="predicted"/>
<dbReference type="Gene3D" id="2.40.128.20">
    <property type="match status" value="1"/>
</dbReference>
<sequence>MAAPAEITVKDLTGDWVMNKTLSDDTDAVLSLQGVGWLTRKAVGLATITLHVKQYNDDAGTTHVDIDQTLTGGIKGTSEQRQLDWTAREHEDHLFGKVKGQSRWATLDLPEDPFLKEGWIDDDSENGGPEGQRHIESFVVNEERGWDARQIWGFAIIDGKRYYTRRVVVSKGKEVLKVRLVYEYQAKN</sequence>
<organism evidence="1 2">
    <name type="scientific">Venustampulla echinocandica</name>
    <dbReference type="NCBI Taxonomy" id="2656787"/>
    <lineage>
        <taxon>Eukaryota</taxon>
        <taxon>Fungi</taxon>
        <taxon>Dikarya</taxon>
        <taxon>Ascomycota</taxon>
        <taxon>Pezizomycotina</taxon>
        <taxon>Leotiomycetes</taxon>
        <taxon>Helotiales</taxon>
        <taxon>Pleuroascaceae</taxon>
        <taxon>Venustampulla</taxon>
    </lineage>
</organism>
<protein>
    <recommendedName>
        <fullName evidence="3">LCCL domain-containing protein</fullName>
    </recommendedName>
</protein>
<reference evidence="1 2" key="1">
    <citation type="journal article" date="2018" name="IMA Fungus">
        <title>IMA Genome-F 9: Draft genome sequence of Annulohypoxylon stygium, Aspergillus mulundensis, Berkeleyomyces basicola (syn. Thielaviopsis basicola), Ceratocystis smalleyi, two Cercospora beticola strains, Coleophoma cylindrospora, Fusarium fracticaudum, Phialophora cf. hyalina, and Morchella septimelata.</title>
        <authorList>
            <person name="Wingfield B.D."/>
            <person name="Bills G.F."/>
            <person name="Dong Y."/>
            <person name="Huang W."/>
            <person name="Nel W.J."/>
            <person name="Swalarsk-Parry B.S."/>
            <person name="Vaghefi N."/>
            <person name="Wilken P.M."/>
            <person name="An Z."/>
            <person name="de Beer Z.W."/>
            <person name="De Vos L."/>
            <person name="Chen L."/>
            <person name="Duong T.A."/>
            <person name="Gao Y."/>
            <person name="Hammerbacher A."/>
            <person name="Kikkert J.R."/>
            <person name="Li Y."/>
            <person name="Li H."/>
            <person name="Li K."/>
            <person name="Li Q."/>
            <person name="Liu X."/>
            <person name="Ma X."/>
            <person name="Naidoo K."/>
            <person name="Pethybridge S.J."/>
            <person name="Sun J."/>
            <person name="Steenkamp E.T."/>
            <person name="van der Nest M.A."/>
            <person name="van Wyk S."/>
            <person name="Wingfield M.J."/>
            <person name="Xiong C."/>
            <person name="Yue Q."/>
            <person name="Zhang X."/>
        </authorList>
    </citation>
    <scope>NUCLEOTIDE SEQUENCE [LARGE SCALE GENOMIC DNA]</scope>
    <source>
        <strain evidence="1 2">BP 5553</strain>
    </source>
</reference>
<evidence type="ECO:0000313" key="2">
    <source>
        <dbReference type="Proteomes" id="UP000254866"/>
    </source>
</evidence>
<evidence type="ECO:0000313" key="1">
    <source>
        <dbReference type="EMBL" id="RDL34380.1"/>
    </source>
</evidence>
<comment type="caution">
    <text evidence="1">The sequence shown here is derived from an EMBL/GenBank/DDBJ whole genome shotgun (WGS) entry which is preliminary data.</text>
</comment>
<dbReference type="EMBL" id="NPIC01000007">
    <property type="protein sequence ID" value="RDL34380.1"/>
    <property type="molecule type" value="Genomic_DNA"/>
</dbReference>
<keyword evidence="2" id="KW-1185">Reference proteome</keyword>
<evidence type="ECO:0008006" key="3">
    <source>
        <dbReference type="Google" id="ProtNLM"/>
    </source>
</evidence>
<accession>A0A370TGS1</accession>
<name>A0A370TGS1_9HELO</name>
<dbReference type="OrthoDB" id="425354at2759"/>
<dbReference type="GeneID" id="43600357"/>
<dbReference type="PANTHER" id="PTHR38115:SF1">
    <property type="entry name" value="LIPOCALIN-LIKE DOMAIN-CONTAINING PROTEIN"/>
    <property type="match status" value="1"/>
</dbReference>
<dbReference type="InterPro" id="IPR053037">
    <property type="entry name" value="Pericyclase_pydY-like"/>
</dbReference>
<dbReference type="RefSeq" id="XP_031867362.1">
    <property type="nucleotide sequence ID" value="XM_032016131.1"/>
</dbReference>
<dbReference type="AlphaFoldDB" id="A0A370TGS1"/>
<dbReference type="Proteomes" id="UP000254866">
    <property type="component" value="Unassembled WGS sequence"/>
</dbReference>
<dbReference type="PANTHER" id="PTHR38115">
    <property type="entry name" value="LIPOCALIN-LIKE DOMAIN-CONTAINING PROTEIN"/>
    <property type="match status" value="1"/>
</dbReference>